<feature type="domain" description="Winged helix Storkhead-box1" evidence="2">
    <location>
        <begin position="2"/>
        <end position="53"/>
    </location>
</feature>
<dbReference type="Pfam" id="PF10264">
    <property type="entry name" value="WHD_Storkhead"/>
    <property type="match status" value="1"/>
</dbReference>
<feature type="region of interest" description="Disordered" evidence="1">
    <location>
        <begin position="53"/>
        <end position="76"/>
    </location>
</feature>
<feature type="non-terminal residue" evidence="3">
    <location>
        <position position="1"/>
    </location>
</feature>
<keyword evidence="4" id="KW-1185">Reference proteome</keyword>
<dbReference type="PANTHER" id="PTHR22437">
    <property type="entry name" value="WINGED HELIX DOMAIN-CONTAINING PROTEIN"/>
    <property type="match status" value="1"/>
</dbReference>
<dbReference type="InterPro" id="IPR040126">
    <property type="entry name" value="STOX1/2"/>
</dbReference>
<dbReference type="PANTHER" id="PTHR22437:SF0">
    <property type="entry name" value="FI21431P1"/>
    <property type="match status" value="1"/>
</dbReference>
<organism evidence="3 4">
    <name type="scientific">Papilio xuthus</name>
    <name type="common">Asian swallowtail butterfly</name>
    <dbReference type="NCBI Taxonomy" id="66420"/>
    <lineage>
        <taxon>Eukaryota</taxon>
        <taxon>Metazoa</taxon>
        <taxon>Ecdysozoa</taxon>
        <taxon>Arthropoda</taxon>
        <taxon>Hexapoda</taxon>
        <taxon>Insecta</taxon>
        <taxon>Pterygota</taxon>
        <taxon>Neoptera</taxon>
        <taxon>Endopterygota</taxon>
        <taxon>Lepidoptera</taxon>
        <taxon>Glossata</taxon>
        <taxon>Ditrysia</taxon>
        <taxon>Papilionoidea</taxon>
        <taxon>Papilionidae</taxon>
        <taxon>Papilioninae</taxon>
        <taxon>Papilio</taxon>
    </lineage>
</organism>
<proteinExistence type="predicted"/>
<dbReference type="GO" id="GO:0005634">
    <property type="term" value="C:nucleus"/>
    <property type="evidence" value="ECO:0007669"/>
    <property type="project" value="TreeGrafter"/>
</dbReference>
<dbReference type="InterPro" id="IPR019391">
    <property type="entry name" value="Storkhead-box_WHD"/>
</dbReference>
<dbReference type="AlphaFoldDB" id="A0A194QDS4"/>
<dbReference type="Proteomes" id="UP000053268">
    <property type="component" value="Unassembled WGS sequence"/>
</dbReference>
<evidence type="ECO:0000313" key="3">
    <source>
        <dbReference type="EMBL" id="KPJ01606.1"/>
    </source>
</evidence>
<protein>
    <submittedName>
        <fullName evidence="3">Storkhead-box protein 1</fullName>
    </submittedName>
</protein>
<evidence type="ECO:0000259" key="2">
    <source>
        <dbReference type="Pfam" id="PF10264"/>
    </source>
</evidence>
<dbReference type="GO" id="GO:0000977">
    <property type="term" value="F:RNA polymerase II transcription regulatory region sequence-specific DNA binding"/>
    <property type="evidence" value="ECO:0007669"/>
    <property type="project" value="TreeGrafter"/>
</dbReference>
<evidence type="ECO:0000256" key="1">
    <source>
        <dbReference type="SAM" id="MobiDB-lite"/>
    </source>
</evidence>
<reference evidence="3 4" key="1">
    <citation type="journal article" date="2015" name="Nat. Commun.">
        <title>Outbred genome sequencing and CRISPR/Cas9 gene editing in butterflies.</title>
        <authorList>
            <person name="Li X."/>
            <person name="Fan D."/>
            <person name="Zhang W."/>
            <person name="Liu G."/>
            <person name="Zhang L."/>
            <person name="Zhao L."/>
            <person name="Fang X."/>
            <person name="Chen L."/>
            <person name="Dong Y."/>
            <person name="Chen Y."/>
            <person name="Ding Y."/>
            <person name="Zhao R."/>
            <person name="Feng M."/>
            <person name="Zhu Y."/>
            <person name="Feng Y."/>
            <person name="Jiang X."/>
            <person name="Zhu D."/>
            <person name="Xiang H."/>
            <person name="Feng X."/>
            <person name="Li S."/>
            <person name="Wang J."/>
            <person name="Zhang G."/>
            <person name="Kronforst M.R."/>
            <person name="Wang W."/>
        </authorList>
    </citation>
    <scope>NUCLEOTIDE SEQUENCE [LARGE SCALE GENOMIC DNA]</scope>
    <source>
        <strain evidence="3">Ya'a_city_454_Px</strain>
        <tissue evidence="3">Whole body</tissue>
    </source>
</reference>
<sequence>GQSATLESIRTSLSVKFPSMQTPDASVVYDTLAQLMQERKIYQTSRGFFIVTPERRRSRSRSSSRNQHGEDECSSPRTMLMSDQEALHQQYGEITTVRDGAVTHQCVQTNLADVICGGNYSLNTSRSPVDRDHNPADAKLVNKTECGTSLQWPDSMPQYYNIVLTTLRKFM</sequence>
<accession>A0A194QDS4</accession>
<dbReference type="EMBL" id="KQ459324">
    <property type="protein sequence ID" value="KPJ01606.1"/>
    <property type="molecule type" value="Genomic_DNA"/>
</dbReference>
<dbReference type="GO" id="GO:0006357">
    <property type="term" value="P:regulation of transcription by RNA polymerase II"/>
    <property type="evidence" value="ECO:0007669"/>
    <property type="project" value="InterPro"/>
</dbReference>
<evidence type="ECO:0000313" key="4">
    <source>
        <dbReference type="Proteomes" id="UP000053268"/>
    </source>
</evidence>
<dbReference type="GO" id="GO:0005737">
    <property type="term" value="C:cytoplasm"/>
    <property type="evidence" value="ECO:0007669"/>
    <property type="project" value="TreeGrafter"/>
</dbReference>
<gene>
    <name evidence="3" type="ORF">RR46_08643</name>
</gene>
<name>A0A194QDS4_PAPXU</name>